<keyword evidence="5" id="KW-1185">Reference proteome</keyword>
<dbReference type="EMBL" id="CYKH01001607">
    <property type="protein sequence ID" value="CUG87995.1"/>
    <property type="molecule type" value="Genomic_DNA"/>
</dbReference>
<dbReference type="GO" id="GO:0016301">
    <property type="term" value="F:kinase activity"/>
    <property type="evidence" value="ECO:0007669"/>
    <property type="project" value="UniProtKB-KW"/>
</dbReference>
<protein>
    <submittedName>
        <fullName evidence="4">Phosphatidylinositol-4-phosphate 5-kinase, putative</fullName>
    </submittedName>
</protein>
<dbReference type="Gene3D" id="2.20.110.10">
    <property type="entry name" value="Histone H3 K4-specific methyltransferase SET7/9 N-terminal domain"/>
    <property type="match status" value="2"/>
</dbReference>
<evidence type="ECO:0000313" key="4">
    <source>
        <dbReference type="EMBL" id="CUG87995.1"/>
    </source>
</evidence>
<dbReference type="Proteomes" id="UP000051952">
    <property type="component" value="Unassembled WGS sequence"/>
</dbReference>
<keyword evidence="4" id="KW-0418">Kinase</keyword>
<dbReference type="InterPro" id="IPR011992">
    <property type="entry name" value="EF-hand-dom_pair"/>
</dbReference>
<organism evidence="4 5">
    <name type="scientific">Bodo saltans</name>
    <name type="common">Flagellated protozoan</name>
    <dbReference type="NCBI Taxonomy" id="75058"/>
    <lineage>
        <taxon>Eukaryota</taxon>
        <taxon>Discoba</taxon>
        <taxon>Euglenozoa</taxon>
        <taxon>Kinetoplastea</taxon>
        <taxon>Metakinetoplastina</taxon>
        <taxon>Eubodonida</taxon>
        <taxon>Bodonidae</taxon>
        <taxon>Bodo</taxon>
    </lineage>
</organism>
<dbReference type="VEuPathDB" id="TriTrypDB:BSAL_13060"/>
<evidence type="ECO:0000313" key="5">
    <source>
        <dbReference type="Proteomes" id="UP000051952"/>
    </source>
</evidence>
<dbReference type="PANTHER" id="PTHR43215:SF14">
    <property type="entry name" value="RADIAL SPOKE HEAD 1 HOMOLOG"/>
    <property type="match status" value="1"/>
</dbReference>
<feature type="compositionally biased region" description="Basic and acidic residues" evidence="3">
    <location>
        <begin position="545"/>
        <end position="558"/>
    </location>
</feature>
<dbReference type="InterPro" id="IPR018247">
    <property type="entry name" value="EF_Hand_1_Ca_BS"/>
</dbReference>
<proteinExistence type="predicted"/>
<feature type="compositionally biased region" description="Basic and acidic residues" evidence="3">
    <location>
        <begin position="83"/>
        <end position="104"/>
    </location>
</feature>
<dbReference type="SUPFAM" id="SSF47473">
    <property type="entry name" value="EF-hand"/>
    <property type="match status" value="1"/>
</dbReference>
<dbReference type="OMA" id="NAYRYEG"/>
<dbReference type="AlphaFoldDB" id="A0A0S4JDE0"/>
<dbReference type="InterPro" id="IPR003409">
    <property type="entry name" value="MORN"/>
</dbReference>
<dbReference type="SMART" id="SM00698">
    <property type="entry name" value="MORN"/>
    <property type="match status" value="5"/>
</dbReference>
<keyword evidence="2" id="KW-0106">Calcium</keyword>
<evidence type="ECO:0000256" key="2">
    <source>
        <dbReference type="ARBA" id="ARBA00022837"/>
    </source>
</evidence>
<feature type="region of interest" description="Disordered" evidence="3">
    <location>
        <begin position="1"/>
        <end position="31"/>
    </location>
</feature>
<sequence length="675" mass="75693">MNVIRRAQAQAAHGNDANRRHVQEEEHQRSTLEDGELVWIGEYKNRDVRSYKLTKGDKTLMSDKEQKLFARTPYERGFAEHIYEGQMKPAERSRPDPRDPRAATREGQGITWYPNGSMFEGGWRNDVRHGFGYMSCHTGFKYSGEWQHDAPEGKGYDSIPSGTTYDGSFSNGNPSGSGVLLYDVAHPNYRYEGEFLNGFRHGKGAIFYENGDVFAGTFDMGKRHGRGITSTSNYGRETQYETDWEQDVLVKGPSCIQSTKRVKKPKPHIPFRTQGHLVAADLTKWSVKDDVTELTLDHFMRIKLGFEGLDVHATGSLTTPELVAVWGSGSVAMLEKLDADGNGTVELDEIFAAWYPNVPAHNILRFMQQNINPRVLLRLRGMLNGVRDELECGFLQVCGVQDPASSDTDPALHLRQLEARDFKIGGEKFTTASYSAAKQLFDPPHLLEILEVWYPNIPESTLTRYEQTSIDPHELALIKRDFFRLSRNGLQLPIDQFEEAQELFQGRIAKQHEENEMRRIEALNAAAMIGNTMLAGLSGAPPTSKRLEAAAGKDKAKDDDDETASISGSTVAPTAVNKEGSINDNAIEREMEEGFFKEQPEWRIGNSIRLSVALLKDIDKFEARSHGAVSIQQLLRYCYPNARCKRMQEILSTRKKGMPPAASAPCTCTICTVAE</sequence>
<dbReference type="Pfam" id="PF02493">
    <property type="entry name" value="MORN"/>
    <property type="match status" value="6"/>
</dbReference>
<dbReference type="PROSITE" id="PS00018">
    <property type="entry name" value="EF_HAND_1"/>
    <property type="match status" value="1"/>
</dbReference>
<feature type="compositionally biased region" description="Basic and acidic residues" evidence="3">
    <location>
        <begin position="16"/>
        <end position="31"/>
    </location>
</feature>
<gene>
    <name evidence="4" type="ORF">BSAL_13060</name>
</gene>
<accession>A0A0S4JDE0</accession>
<feature type="region of interest" description="Disordered" evidence="3">
    <location>
        <begin position="537"/>
        <end position="569"/>
    </location>
</feature>
<evidence type="ECO:0000256" key="1">
    <source>
        <dbReference type="ARBA" id="ARBA00022737"/>
    </source>
</evidence>
<keyword evidence="4" id="KW-0808">Transferase</keyword>
<keyword evidence="1" id="KW-0677">Repeat</keyword>
<feature type="region of interest" description="Disordered" evidence="3">
    <location>
        <begin position="83"/>
        <end position="109"/>
    </location>
</feature>
<dbReference type="SUPFAM" id="SSF82185">
    <property type="entry name" value="Histone H3 K4-specific methyltransferase SET7/9 N-terminal domain"/>
    <property type="match status" value="2"/>
</dbReference>
<evidence type="ECO:0000256" key="3">
    <source>
        <dbReference type="SAM" id="MobiDB-lite"/>
    </source>
</evidence>
<name>A0A0S4JDE0_BODSA</name>
<dbReference type="OrthoDB" id="423343at2759"/>
<reference evidence="5" key="1">
    <citation type="submission" date="2015-09" db="EMBL/GenBank/DDBJ databases">
        <authorList>
            <consortium name="Pathogen Informatics"/>
        </authorList>
    </citation>
    <scope>NUCLEOTIDE SEQUENCE [LARGE SCALE GENOMIC DNA]</scope>
    <source>
        <strain evidence="5">Lake Konstanz</strain>
    </source>
</reference>
<dbReference type="PANTHER" id="PTHR43215">
    <property type="entry name" value="RADIAL SPOKE HEAD 1 HOMOLOG"/>
    <property type="match status" value="1"/>
</dbReference>